<keyword evidence="12" id="KW-0325">Glycoprotein</keyword>
<dbReference type="InterPro" id="IPR017938">
    <property type="entry name" value="Riboflavin_synthase-like_b-brl"/>
</dbReference>
<dbReference type="GO" id="GO:0015677">
    <property type="term" value="P:copper ion import"/>
    <property type="evidence" value="ECO:0007669"/>
    <property type="project" value="TreeGrafter"/>
</dbReference>
<dbReference type="InterPro" id="IPR017927">
    <property type="entry name" value="FAD-bd_FR_type"/>
</dbReference>
<evidence type="ECO:0000256" key="1">
    <source>
        <dbReference type="ARBA" id="ARBA00004651"/>
    </source>
</evidence>
<evidence type="ECO:0000256" key="8">
    <source>
        <dbReference type="ARBA" id="ARBA00022989"/>
    </source>
</evidence>
<dbReference type="InterPro" id="IPR013121">
    <property type="entry name" value="Fe_red_NAD-bd_6"/>
</dbReference>
<keyword evidence="7" id="KW-0249">Electron transport</keyword>
<dbReference type="InterPro" id="IPR039261">
    <property type="entry name" value="FNR_nucleotide-bd"/>
</dbReference>
<dbReference type="GO" id="GO:0006826">
    <property type="term" value="P:iron ion transport"/>
    <property type="evidence" value="ECO:0007669"/>
    <property type="project" value="UniProtKB-ARBA"/>
</dbReference>
<dbReference type="SUPFAM" id="SSF63380">
    <property type="entry name" value="Riboflavin synthase domain-like"/>
    <property type="match status" value="1"/>
</dbReference>
<proteinExistence type="inferred from homology"/>
<evidence type="ECO:0000256" key="7">
    <source>
        <dbReference type="ARBA" id="ARBA00022982"/>
    </source>
</evidence>
<dbReference type="OrthoDB" id="3944240at2759"/>
<gene>
    <name evidence="16" type="ORF">EYC80_010621</name>
</gene>
<dbReference type="Pfam" id="PF08022">
    <property type="entry name" value="FAD_binding_8"/>
    <property type="match status" value="1"/>
</dbReference>
<evidence type="ECO:0000256" key="13">
    <source>
        <dbReference type="ARBA" id="ARBA00048483"/>
    </source>
</evidence>
<keyword evidence="6 14" id="KW-0812">Transmembrane</keyword>
<feature type="transmembrane region" description="Helical" evidence="14">
    <location>
        <begin position="194"/>
        <end position="213"/>
    </location>
</feature>
<dbReference type="PROSITE" id="PS51384">
    <property type="entry name" value="FAD_FR"/>
    <property type="match status" value="1"/>
</dbReference>
<evidence type="ECO:0000256" key="10">
    <source>
        <dbReference type="ARBA" id="ARBA00023065"/>
    </source>
</evidence>
<dbReference type="PANTHER" id="PTHR32361">
    <property type="entry name" value="FERRIC/CUPRIC REDUCTASE TRANSMEMBRANE COMPONENT"/>
    <property type="match status" value="1"/>
</dbReference>
<keyword evidence="4" id="KW-0813">Transport</keyword>
<dbReference type="SFLD" id="SFLDS00052">
    <property type="entry name" value="Ferric_Reductase_Domain"/>
    <property type="match status" value="1"/>
</dbReference>
<dbReference type="AlphaFoldDB" id="A0A5N6JMX2"/>
<organism evidence="16 17">
    <name type="scientific">Monilinia laxa</name>
    <name type="common">Brown rot fungus</name>
    <name type="synonym">Sclerotinia laxa</name>
    <dbReference type="NCBI Taxonomy" id="61186"/>
    <lineage>
        <taxon>Eukaryota</taxon>
        <taxon>Fungi</taxon>
        <taxon>Dikarya</taxon>
        <taxon>Ascomycota</taxon>
        <taxon>Pezizomycotina</taxon>
        <taxon>Leotiomycetes</taxon>
        <taxon>Helotiales</taxon>
        <taxon>Sclerotiniaceae</taxon>
        <taxon>Monilinia</taxon>
    </lineage>
</organism>
<feature type="transmembrane region" description="Helical" evidence="14">
    <location>
        <begin position="271"/>
        <end position="291"/>
    </location>
</feature>
<evidence type="ECO:0000313" key="16">
    <source>
        <dbReference type="EMBL" id="KAB8289710.1"/>
    </source>
</evidence>
<dbReference type="InterPro" id="IPR013112">
    <property type="entry name" value="FAD-bd_8"/>
</dbReference>
<feature type="transmembrane region" description="Helical" evidence="14">
    <location>
        <begin position="311"/>
        <end position="328"/>
    </location>
</feature>
<reference evidence="16 17" key="1">
    <citation type="submission" date="2019-06" db="EMBL/GenBank/DDBJ databases">
        <title>Genome Sequence of the Brown Rot Fungal Pathogen Monilinia laxa.</title>
        <authorList>
            <person name="De Miccolis Angelini R.M."/>
            <person name="Landi L."/>
            <person name="Abate D."/>
            <person name="Pollastro S."/>
            <person name="Romanazzi G."/>
            <person name="Faretra F."/>
        </authorList>
    </citation>
    <scope>NUCLEOTIDE SEQUENCE [LARGE SCALE GENOMIC DNA]</scope>
    <source>
        <strain evidence="16 17">Mlax316</strain>
    </source>
</reference>
<keyword evidence="8 14" id="KW-1133">Transmembrane helix</keyword>
<evidence type="ECO:0000256" key="9">
    <source>
        <dbReference type="ARBA" id="ARBA00023002"/>
    </source>
</evidence>
<feature type="transmembrane region" description="Helical" evidence="14">
    <location>
        <begin position="233"/>
        <end position="250"/>
    </location>
</feature>
<name>A0A5N6JMX2_MONLA</name>
<dbReference type="Proteomes" id="UP000326757">
    <property type="component" value="Unassembled WGS sequence"/>
</dbReference>
<keyword evidence="10" id="KW-0406">Ion transport</keyword>
<dbReference type="Pfam" id="PF08030">
    <property type="entry name" value="NAD_binding_6"/>
    <property type="match status" value="1"/>
</dbReference>
<keyword evidence="11 14" id="KW-0472">Membrane</keyword>
<dbReference type="SFLD" id="SFLDG01168">
    <property type="entry name" value="Ferric_reductase_subgroup_(FRE"/>
    <property type="match status" value="1"/>
</dbReference>
<dbReference type="EC" id="1.16.1.9" evidence="3"/>
<keyword evidence="9" id="KW-0560">Oxidoreductase</keyword>
<feature type="transmembrane region" description="Helical" evidence="14">
    <location>
        <begin position="119"/>
        <end position="136"/>
    </location>
</feature>
<accession>A0A5N6JMX2</accession>
<keyword evidence="17" id="KW-1185">Reference proteome</keyword>
<evidence type="ECO:0000256" key="5">
    <source>
        <dbReference type="ARBA" id="ARBA00022475"/>
    </source>
</evidence>
<dbReference type="PANTHER" id="PTHR32361:SF9">
    <property type="entry name" value="FERRIC REDUCTASE TRANSMEMBRANE COMPONENT 3-RELATED"/>
    <property type="match status" value="1"/>
</dbReference>
<evidence type="ECO:0000259" key="15">
    <source>
        <dbReference type="PROSITE" id="PS51384"/>
    </source>
</evidence>
<dbReference type="InterPro" id="IPR051410">
    <property type="entry name" value="Ferric/Cupric_Reductase"/>
</dbReference>
<dbReference type="CDD" id="cd06186">
    <property type="entry name" value="NOX_Duox_like_FAD_NADP"/>
    <property type="match status" value="1"/>
</dbReference>
<evidence type="ECO:0000256" key="2">
    <source>
        <dbReference type="ARBA" id="ARBA00006278"/>
    </source>
</evidence>
<comment type="subcellular location">
    <subcellularLocation>
        <location evidence="1">Cell membrane</location>
        <topology evidence="1">Multi-pass membrane protein</topology>
    </subcellularLocation>
</comment>
<evidence type="ECO:0000256" key="3">
    <source>
        <dbReference type="ARBA" id="ARBA00012668"/>
    </source>
</evidence>
<dbReference type="Gene3D" id="3.40.50.80">
    <property type="entry name" value="Nucleotide-binding domain of ferredoxin-NADP reductase (FNR) module"/>
    <property type="match status" value="1"/>
</dbReference>
<sequence>MKGFATSEEISLCLYQLVGWVIGTNADLDVLQQFKTPQSDIKVGVKIGCSRFVHSLLLSIILKMDMSDGMTMGGAPADGSALNDTGLNFSNMTQAAEFLGEILDDSIFQIGGNAAARNFWYGVCAVIGIAAFFNFAQKATAFSRLRSAASNRPHPASPSNFLTISLATVTAIGREVSYPQFIPQNGIAANFLKIPPTGTIILLVAYLVWVIILEFANNNVPGAQHFTSLGVRASWLAVAQVPLLILLAGKNSPLGLVTGVSYERLNVIHRWTSRVLLFLVTLHVIFLHLSWNAYELGPLEYSTDSCIPTGWGAYAVLIWMNISTVAPIRNFSYEFFVVQHIITFFGFIIAVMMHLPDTALYSRIYIYIPIALYIIDRMIRAGRYAWNNIHSPTATLTTLEGGVTRVCIDSKSIKKWTPGSHVLLSIPVIGVLQSHPATIASIPSSHGGKLVFLLKGHKGFTGRLITAAEISSESKPTWNARIDGPYGNTADYATFDTVLLISGSTGTTYTLPILLDIASRAQTARLPVKRIVFVWIIKNTSWTFWIADELTSAAEKLNAVGIELTIRIHVTCDNNFTTGEENTEANCCACDKSLGPCCCIVVDSDTDNDEITSIDEKGTKITSKPKTTSASSVNSGTRSSILPCAVFHSGRPDFHPLIGELLEKAEGETGIAVCGPLGLNSKVRTTVARCSNDRAVHKGTGAQGIYLHAEGFGW</sequence>
<evidence type="ECO:0000256" key="6">
    <source>
        <dbReference type="ARBA" id="ARBA00022692"/>
    </source>
</evidence>
<evidence type="ECO:0000256" key="12">
    <source>
        <dbReference type="ARBA" id="ARBA00023180"/>
    </source>
</evidence>
<keyword evidence="5" id="KW-1003">Cell membrane</keyword>
<comment type="catalytic activity">
    <reaction evidence="13">
        <text>2 a Fe(II)-siderophore + NADP(+) + H(+) = 2 a Fe(III)-siderophore + NADPH</text>
        <dbReference type="Rhea" id="RHEA:28795"/>
        <dbReference type="Rhea" id="RHEA-COMP:11342"/>
        <dbReference type="Rhea" id="RHEA-COMP:11344"/>
        <dbReference type="ChEBI" id="CHEBI:15378"/>
        <dbReference type="ChEBI" id="CHEBI:29033"/>
        <dbReference type="ChEBI" id="CHEBI:29034"/>
        <dbReference type="ChEBI" id="CHEBI:57783"/>
        <dbReference type="ChEBI" id="CHEBI:58349"/>
        <dbReference type="EC" id="1.16.1.9"/>
    </reaction>
</comment>
<dbReference type="GO" id="GO:0005886">
    <property type="term" value="C:plasma membrane"/>
    <property type="evidence" value="ECO:0007669"/>
    <property type="project" value="UniProtKB-SubCell"/>
</dbReference>
<dbReference type="InterPro" id="IPR013130">
    <property type="entry name" value="Fe3_Rdtase_TM_dom"/>
</dbReference>
<evidence type="ECO:0000313" key="17">
    <source>
        <dbReference type="Proteomes" id="UP000326757"/>
    </source>
</evidence>
<evidence type="ECO:0000256" key="14">
    <source>
        <dbReference type="SAM" id="Phobius"/>
    </source>
</evidence>
<protein>
    <recommendedName>
        <fullName evidence="3">ferric-chelate reductase (NADPH)</fullName>
        <ecNumber evidence="3">1.16.1.9</ecNumber>
    </recommendedName>
</protein>
<feature type="domain" description="FAD-binding FR-type" evidence="15">
    <location>
        <begin position="377"/>
        <end position="492"/>
    </location>
</feature>
<comment type="caution">
    <text evidence="16">The sequence shown here is derived from an EMBL/GenBank/DDBJ whole genome shotgun (WGS) entry which is preliminary data.</text>
</comment>
<dbReference type="Pfam" id="PF01794">
    <property type="entry name" value="Ferric_reduct"/>
    <property type="match status" value="1"/>
</dbReference>
<dbReference type="SUPFAM" id="SSF52343">
    <property type="entry name" value="Ferredoxin reductase-like, C-terminal NADP-linked domain"/>
    <property type="match status" value="1"/>
</dbReference>
<evidence type="ECO:0000256" key="11">
    <source>
        <dbReference type="ARBA" id="ARBA00023136"/>
    </source>
</evidence>
<dbReference type="EMBL" id="VIGI01000021">
    <property type="protein sequence ID" value="KAB8289710.1"/>
    <property type="molecule type" value="Genomic_DNA"/>
</dbReference>
<dbReference type="GO" id="GO:0052851">
    <property type="term" value="F:ferric-chelate reductase (NADPH) activity"/>
    <property type="evidence" value="ECO:0007669"/>
    <property type="project" value="UniProtKB-EC"/>
</dbReference>
<evidence type="ECO:0000256" key="4">
    <source>
        <dbReference type="ARBA" id="ARBA00022448"/>
    </source>
</evidence>
<dbReference type="GO" id="GO:0006879">
    <property type="term" value="P:intracellular iron ion homeostasis"/>
    <property type="evidence" value="ECO:0007669"/>
    <property type="project" value="TreeGrafter"/>
</dbReference>
<comment type="similarity">
    <text evidence="2">Belongs to the ferric reductase (FRE) family.</text>
</comment>
<feature type="transmembrane region" description="Helical" evidence="14">
    <location>
        <begin position="335"/>
        <end position="353"/>
    </location>
</feature>